<reference evidence="1" key="1">
    <citation type="submission" date="2022-10" db="EMBL/GenBank/DDBJ databases">
        <title>Human gut microbiome strain richness.</title>
        <authorList>
            <person name="Chen-Liaw A."/>
        </authorList>
    </citation>
    <scope>NUCLEOTIDE SEQUENCE</scope>
    <source>
        <strain evidence="1">F7_m1001271B151109d0_201107</strain>
    </source>
</reference>
<evidence type="ECO:0000313" key="2">
    <source>
        <dbReference type="Proteomes" id="UP001214017"/>
    </source>
</evidence>
<name>A0AAP3SS14_BACOV</name>
<evidence type="ECO:0000313" key="1">
    <source>
        <dbReference type="EMBL" id="MDC2409622.1"/>
    </source>
</evidence>
<dbReference type="EMBL" id="JAQNWR010000012">
    <property type="protein sequence ID" value="MDC2409622.1"/>
    <property type="molecule type" value="Genomic_DNA"/>
</dbReference>
<dbReference type="AlphaFoldDB" id="A0AAP3SS14"/>
<dbReference type="RefSeq" id="WP_171037402.1">
    <property type="nucleotide sequence ID" value="NZ_JADMWJ010000049.1"/>
</dbReference>
<comment type="caution">
    <text evidence="1">The sequence shown here is derived from an EMBL/GenBank/DDBJ whole genome shotgun (WGS) entry which is preliminary data.</text>
</comment>
<accession>A0AAP3SS14</accession>
<sequence length="157" mass="18481">MRMEITINDIPSTSMNGVSEFMYVENPNPVFDMSWDCMVNYYVKLFENRTNENKQYIRRYASIQDLEEDVYGKLEFNTRGGWVNGDFKEIYDSLPDKDKFFDKINDLIMEYGNPIITYYISYCVKSDIPFRLLSFAKGIAVNKEVISMKEADEQADE</sequence>
<dbReference type="Proteomes" id="UP001214017">
    <property type="component" value="Unassembled WGS sequence"/>
</dbReference>
<proteinExistence type="predicted"/>
<gene>
    <name evidence="1" type="ORF">PO240_17255</name>
</gene>
<protein>
    <submittedName>
        <fullName evidence="1">Uncharacterized protein</fullName>
    </submittedName>
</protein>
<organism evidence="1 2">
    <name type="scientific">Bacteroides ovatus</name>
    <dbReference type="NCBI Taxonomy" id="28116"/>
    <lineage>
        <taxon>Bacteria</taxon>
        <taxon>Pseudomonadati</taxon>
        <taxon>Bacteroidota</taxon>
        <taxon>Bacteroidia</taxon>
        <taxon>Bacteroidales</taxon>
        <taxon>Bacteroidaceae</taxon>
        <taxon>Bacteroides</taxon>
    </lineage>
</organism>